<dbReference type="Proteomes" id="UP001281147">
    <property type="component" value="Unassembled WGS sequence"/>
</dbReference>
<sequence>MREQDFVKVGDNPTADEPSADPAGCAMPARLSEATHSNTSDHSNEQPSSSGSESGGSSSKTDGETEPTEHIEIEKAPVDRPWQDQEYPPLDLDHDALRHIATYSLPGAHGKCMNIRTIDRGSFHEIRLLEFEDGWTCIGRFTRNRFESMNVMESEIATVKYVRVHTSIRVPEAYFVNFDPTHAVGAPFVLMETIPGVPLYKIWDELSTEHRVAVMEQVADVLAQLSTLKFDKIGSLNVHGEVGSMQDMSPREYLDRGPFNTMLDFLFSFIPEGARFQTETSKPLYDQIRKELHQYITDQTDDPVYNPPFRLMHGDFDGQNMLFTWNDHSQPPQLAGIIDWDYSWIGPLYFFYEYPIFIQDVDAPEVKQQEYASNKIVRKSFVRALAQKFPKGSVDREDVRESFRQKRWLLHDFQCRWMRQDFKTADEEEDAAKRYVDGLNSDGEDLFPYNGRCDWEPDSELESDDEVVGDLDAAED</sequence>
<organism evidence="1 2">
    <name type="scientific">Vermiconidia calcicola</name>
    <dbReference type="NCBI Taxonomy" id="1690605"/>
    <lineage>
        <taxon>Eukaryota</taxon>
        <taxon>Fungi</taxon>
        <taxon>Dikarya</taxon>
        <taxon>Ascomycota</taxon>
        <taxon>Pezizomycotina</taxon>
        <taxon>Dothideomycetes</taxon>
        <taxon>Dothideomycetidae</taxon>
        <taxon>Mycosphaerellales</taxon>
        <taxon>Extremaceae</taxon>
        <taxon>Vermiconidia</taxon>
    </lineage>
</organism>
<evidence type="ECO:0000313" key="2">
    <source>
        <dbReference type="Proteomes" id="UP001281147"/>
    </source>
</evidence>
<reference evidence="1" key="1">
    <citation type="submission" date="2023-07" db="EMBL/GenBank/DDBJ databases">
        <title>Black Yeasts Isolated from many extreme environments.</title>
        <authorList>
            <person name="Coleine C."/>
            <person name="Stajich J.E."/>
            <person name="Selbmann L."/>
        </authorList>
    </citation>
    <scope>NUCLEOTIDE SEQUENCE</scope>
    <source>
        <strain evidence="1">CCFEE 5714</strain>
    </source>
</reference>
<keyword evidence="2" id="KW-1185">Reference proteome</keyword>
<protein>
    <submittedName>
        <fullName evidence="1">Uncharacterized protein</fullName>
    </submittedName>
</protein>
<evidence type="ECO:0000313" key="1">
    <source>
        <dbReference type="EMBL" id="KAK3708653.1"/>
    </source>
</evidence>
<gene>
    <name evidence="1" type="ORF">LTR37_011375</name>
</gene>
<accession>A0ACC3N3V6</accession>
<proteinExistence type="predicted"/>
<dbReference type="EMBL" id="JAUTXU010000099">
    <property type="protein sequence ID" value="KAK3708653.1"/>
    <property type="molecule type" value="Genomic_DNA"/>
</dbReference>
<name>A0ACC3N3V6_9PEZI</name>
<comment type="caution">
    <text evidence="1">The sequence shown here is derived from an EMBL/GenBank/DDBJ whole genome shotgun (WGS) entry which is preliminary data.</text>
</comment>